<dbReference type="RefSeq" id="WP_026635338.1">
    <property type="nucleotide sequence ID" value="NZ_FONH01000005.1"/>
</dbReference>
<proteinExistence type="predicted"/>
<dbReference type="AlphaFoldDB" id="A0A1I2EFE3"/>
<dbReference type="Proteomes" id="UP000199477">
    <property type="component" value="Unassembled WGS sequence"/>
</dbReference>
<name>A0A1I2EFE3_9GAMM</name>
<evidence type="ECO:0000313" key="1">
    <source>
        <dbReference type="EMBL" id="SFE91774.1"/>
    </source>
</evidence>
<organism evidence="1 2">
    <name type="scientific">Dyella marensis</name>
    <dbReference type="NCBI Taxonomy" id="500610"/>
    <lineage>
        <taxon>Bacteria</taxon>
        <taxon>Pseudomonadati</taxon>
        <taxon>Pseudomonadota</taxon>
        <taxon>Gammaproteobacteria</taxon>
        <taxon>Lysobacterales</taxon>
        <taxon>Rhodanobacteraceae</taxon>
        <taxon>Dyella</taxon>
    </lineage>
</organism>
<dbReference type="STRING" id="500610.SAMN02799615_01941"/>
<accession>A0A1I2EFE3</accession>
<sequence>MSLDLNFNSVANLALNATSASLSGGSSLLLRSAARQIAGEAFTNVINQQFGPGTGTFASDAFKASFSSNSSASLDGWDASSLSQATNDVINAANHQGANGAYTGDADRFRSDLQDAMTKDIQSVINNESLMRTLKSSSDKDADGAGESWLVAIAKAMGKMLGQQAQHLVDLTDQMSQHTGKDDAQVFQQLNAEFSAQSQMFGILSNSFSNSIKTIGDGLTTLARKN</sequence>
<protein>
    <submittedName>
        <fullName evidence="1">Uncharacterized protein</fullName>
    </submittedName>
</protein>
<evidence type="ECO:0000313" key="2">
    <source>
        <dbReference type="Proteomes" id="UP000199477"/>
    </source>
</evidence>
<keyword evidence="2" id="KW-1185">Reference proteome</keyword>
<dbReference type="EMBL" id="FONH01000005">
    <property type="protein sequence ID" value="SFE91774.1"/>
    <property type="molecule type" value="Genomic_DNA"/>
</dbReference>
<gene>
    <name evidence="1" type="ORF">SAMN02799615_01941</name>
</gene>
<reference evidence="2" key="1">
    <citation type="submission" date="2016-10" db="EMBL/GenBank/DDBJ databases">
        <authorList>
            <person name="Varghese N."/>
            <person name="Submissions S."/>
        </authorList>
    </citation>
    <scope>NUCLEOTIDE SEQUENCE [LARGE SCALE GENOMIC DNA]</scope>
    <source>
        <strain evidence="2">UNC178MFTsu3.1</strain>
    </source>
</reference>